<dbReference type="RefSeq" id="WP_015504267.1">
    <property type="nucleotide sequence ID" value="NC_020913.1"/>
</dbReference>
<dbReference type="GeneID" id="41321168"/>
<dbReference type="AlphaFoldDB" id="M9SFW5"/>
<evidence type="ECO:0000256" key="3">
    <source>
        <dbReference type="ARBA" id="ARBA00022833"/>
    </source>
</evidence>
<evidence type="ECO:0000313" key="5">
    <source>
        <dbReference type="EMBL" id="AGI85118.1"/>
    </source>
</evidence>
<dbReference type="Proteomes" id="UP000012672">
    <property type="component" value="Chromosome"/>
</dbReference>
<dbReference type="STRING" id="1236689.MMALV_03730"/>
<dbReference type="PANTHER" id="PTHR12589:SF7">
    <property type="entry name" value="6-PYRUVOYL TETRAHYDROBIOPTERIN SYNTHASE"/>
    <property type="match status" value="1"/>
</dbReference>
<comment type="cofactor">
    <cofactor evidence="1">
        <name>Zn(2+)</name>
        <dbReference type="ChEBI" id="CHEBI:29105"/>
    </cofactor>
</comment>
<sequence>MSTLEIDGGYAGIRFSACHFIPQHEKCSRLHGHSYIVRLRLEGEIGENGMIMDFVVLKKKLKEMIDEMDHAVLLPARSEIVKITAEEDSVLVDNCGKKYMFPRMDVRMLDVPTTTAEEMSKMMAEKLVNEIKIPENVRSLSVGLDEERGQTAWYTVILQ</sequence>
<dbReference type="GO" id="GO:0016829">
    <property type="term" value="F:lyase activity"/>
    <property type="evidence" value="ECO:0007669"/>
    <property type="project" value="UniProtKB-KW"/>
</dbReference>
<dbReference type="eggNOG" id="arCOG02172">
    <property type="taxonomic scope" value="Archaea"/>
</dbReference>
<keyword evidence="2" id="KW-0479">Metal-binding</keyword>
<dbReference type="EMBL" id="CP004049">
    <property type="protein sequence ID" value="AGI85118.1"/>
    <property type="molecule type" value="Genomic_DNA"/>
</dbReference>
<reference evidence="5 6" key="1">
    <citation type="journal article" date="2012" name="J. Bacteriol.">
        <title>Genome sequence of 'Candidatus Methanomethylophilus alvus' Mx1201, a methanogenic archaeon from the human gut belonging to a seventh order of methanogens.</title>
        <authorList>
            <person name="Borrel G."/>
            <person name="Harris H.M."/>
            <person name="Tottey W."/>
            <person name="Mihajlovski A."/>
            <person name="Parisot N."/>
            <person name="Peyretaillade E."/>
            <person name="Peyret P."/>
            <person name="Gribaldo S."/>
            <person name="O'Toole P.W."/>
            <person name="Brugere J.F."/>
        </authorList>
    </citation>
    <scope>NUCLEOTIDE SEQUENCE [LARGE SCALE GENOMIC DNA]</scope>
    <source>
        <strain evidence="5 6">Mx1201</strain>
    </source>
</reference>
<dbReference type="PANTHER" id="PTHR12589">
    <property type="entry name" value="PYRUVOYL TETRAHYDROBIOPTERIN SYNTHASE"/>
    <property type="match status" value="1"/>
</dbReference>
<dbReference type="FunCoup" id="M9SFW5">
    <property type="interactions" value="63"/>
</dbReference>
<protein>
    <submittedName>
        <fullName evidence="5">Queuosine biosynthesis QueD, PTPS-I</fullName>
    </submittedName>
</protein>
<keyword evidence="3" id="KW-0862">Zinc</keyword>
<dbReference type="Pfam" id="PF01242">
    <property type="entry name" value="PTPS"/>
    <property type="match status" value="1"/>
</dbReference>
<keyword evidence="6" id="KW-1185">Reference proteome</keyword>
<evidence type="ECO:0000256" key="4">
    <source>
        <dbReference type="ARBA" id="ARBA00023239"/>
    </source>
</evidence>
<evidence type="ECO:0000256" key="1">
    <source>
        <dbReference type="ARBA" id="ARBA00001947"/>
    </source>
</evidence>
<name>M9SFW5_METAX</name>
<dbReference type="InParanoid" id="M9SFW5"/>
<dbReference type="GO" id="GO:0046872">
    <property type="term" value="F:metal ion binding"/>
    <property type="evidence" value="ECO:0007669"/>
    <property type="project" value="UniProtKB-KW"/>
</dbReference>
<dbReference type="KEGG" id="max:MMALV_03730"/>
<evidence type="ECO:0000256" key="2">
    <source>
        <dbReference type="ARBA" id="ARBA00022723"/>
    </source>
</evidence>
<gene>
    <name evidence="5" type="ORF">MMALV_03730</name>
</gene>
<dbReference type="OrthoDB" id="6529at2157"/>
<dbReference type="Gene3D" id="3.30.479.10">
    <property type="entry name" value="6-pyruvoyl tetrahydropterin synthase/QueD"/>
    <property type="match status" value="1"/>
</dbReference>
<dbReference type="HOGENOM" id="CLU_111016_3_0_2"/>
<organism evidence="5 6">
    <name type="scientific">Methanomethylophilus alvi (strain Mx1201)</name>
    <dbReference type="NCBI Taxonomy" id="1236689"/>
    <lineage>
        <taxon>Archaea</taxon>
        <taxon>Methanobacteriati</taxon>
        <taxon>Thermoplasmatota</taxon>
        <taxon>Thermoplasmata</taxon>
        <taxon>Methanomassiliicoccales</taxon>
        <taxon>Methanomethylophilaceae</taxon>
        <taxon>Methanomethylophilus</taxon>
    </lineage>
</organism>
<keyword evidence="4" id="KW-0456">Lyase</keyword>
<accession>M9SFW5</accession>
<dbReference type="InterPro" id="IPR007115">
    <property type="entry name" value="6-PTP_synth/QueD"/>
</dbReference>
<dbReference type="InterPro" id="IPR038418">
    <property type="entry name" value="6-PTP_synth/QueD_sf"/>
</dbReference>
<evidence type="ECO:0000313" key="6">
    <source>
        <dbReference type="Proteomes" id="UP000012672"/>
    </source>
</evidence>
<dbReference type="SUPFAM" id="SSF55620">
    <property type="entry name" value="Tetrahydrobiopterin biosynthesis enzymes-like"/>
    <property type="match status" value="1"/>
</dbReference>
<proteinExistence type="predicted"/>